<dbReference type="PANTHER" id="PTHR44366">
    <property type="entry name" value="UDP-N-ACETYLGLUCOSAMINE--PEPTIDE N-ACETYLGLUCOSAMINYLTRANSFERASE 110 KDA SUBUNIT"/>
    <property type="match status" value="1"/>
</dbReference>
<comment type="pathway">
    <text evidence="1">Protein modification; protein glycosylation.</text>
</comment>
<evidence type="ECO:0000256" key="1">
    <source>
        <dbReference type="ARBA" id="ARBA00004922"/>
    </source>
</evidence>
<feature type="compositionally biased region" description="Low complexity" evidence="5">
    <location>
        <begin position="487"/>
        <end position="496"/>
    </location>
</feature>
<feature type="domain" description="O-GlcNAc transferase C-terminal" evidence="6">
    <location>
        <begin position="7"/>
        <end position="92"/>
    </location>
</feature>
<reference evidence="7" key="1">
    <citation type="submission" date="2021-01" db="EMBL/GenBank/DDBJ databases">
        <authorList>
            <person name="Corre E."/>
            <person name="Pelletier E."/>
            <person name="Niang G."/>
            <person name="Scheremetjew M."/>
            <person name="Finn R."/>
            <person name="Kale V."/>
            <person name="Holt S."/>
            <person name="Cochrane G."/>
            <person name="Meng A."/>
            <person name="Brown T."/>
            <person name="Cohen L."/>
        </authorList>
    </citation>
    <scope>NUCLEOTIDE SEQUENCE</scope>
    <source>
        <strain evidence="7">CCMP 2712</strain>
    </source>
</reference>
<dbReference type="AlphaFoldDB" id="A0A7S4L8Z7"/>
<evidence type="ECO:0000256" key="2">
    <source>
        <dbReference type="ARBA" id="ARBA00022679"/>
    </source>
</evidence>
<dbReference type="InterPro" id="IPR037919">
    <property type="entry name" value="OGT"/>
</dbReference>
<dbReference type="SUPFAM" id="SSF48452">
    <property type="entry name" value="TPR-like"/>
    <property type="match status" value="1"/>
</dbReference>
<dbReference type="Gene3D" id="3.40.50.11380">
    <property type="match status" value="1"/>
</dbReference>
<dbReference type="InterPro" id="IPR011990">
    <property type="entry name" value="TPR-like_helical_dom_sf"/>
</dbReference>
<evidence type="ECO:0000256" key="3">
    <source>
        <dbReference type="ARBA" id="ARBA00022737"/>
    </source>
</evidence>
<gene>
    <name evidence="7" type="ORF">GTHE00462_LOCUS25980</name>
</gene>
<dbReference type="InterPro" id="IPR029489">
    <property type="entry name" value="OGT/SEC/SPY_C"/>
</dbReference>
<dbReference type="Gene3D" id="3.40.50.2000">
    <property type="entry name" value="Glycogen Phosphorylase B"/>
    <property type="match status" value="1"/>
</dbReference>
<evidence type="ECO:0000259" key="6">
    <source>
        <dbReference type="Pfam" id="PF13844"/>
    </source>
</evidence>
<accession>A0A7S4L8Z7</accession>
<name>A0A7S4L8Z7_GUITH</name>
<feature type="domain" description="O-GlcNAc transferase C-terminal" evidence="6">
    <location>
        <begin position="104"/>
        <end position="302"/>
    </location>
</feature>
<evidence type="ECO:0000256" key="5">
    <source>
        <dbReference type="SAM" id="MobiDB-lite"/>
    </source>
</evidence>
<organism evidence="7">
    <name type="scientific">Guillardia theta</name>
    <name type="common">Cryptophyte</name>
    <name type="synonym">Cryptomonas phi</name>
    <dbReference type="NCBI Taxonomy" id="55529"/>
    <lineage>
        <taxon>Eukaryota</taxon>
        <taxon>Cryptophyceae</taxon>
        <taxon>Pyrenomonadales</taxon>
        <taxon>Geminigeraceae</taxon>
        <taxon>Guillardia</taxon>
    </lineage>
</organism>
<dbReference type="PANTHER" id="PTHR44366:SF1">
    <property type="entry name" value="UDP-N-ACETYLGLUCOSAMINE--PEPTIDE N-ACETYLGLUCOSAMINYLTRANSFERASE 110 KDA SUBUNIT"/>
    <property type="match status" value="1"/>
</dbReference>
<dbReference type="GO" id="GO:0097363">
    <property type="term" value="F:protein O-acetylglucosaminyltransferase activity"/>
    <property type="evidence" value="ECO:0007669"/>
    <property type="project" value="TreeGrafter"/>
</dbReference>
<proteinExistence type="predicted"/>
<evidence type="ECO:0000313" key="7">
    <source>
        <dbReference type="EMBL" id="CAE2318909.1"/>
    </source>
</evidence>
<keyword evidence="2" id="KW-0808">Transferase</keyword>
<protein>
    <recommendedName>
        <fullName evidence="6">O-GlcNAc transferase C-terminal domain-containing protein</fullName>
    </recommendedName>
</protein>
<dbReference type="FunFam" id="3.40.50.2000:FF:000070">
    <property type="entry name" value="probable UDP-N-acetylglucosamine--peptide N-acetylglucosaminyltransferase SEC"/>
    <property type="match status" value="1"/>
</dbReference>
<keyword evidence="4" id="KW-0802">TPR repeat</keyword>
<keyword evidence="3" id="KW-0677">Repeat</keyword>
<dbReference type="GO" id="GO:0006493">
    <property type="term" value="P:protein O-linked glycosylation"/>
    <property type="evidence" value="ECO:0007669"/>
    <property type="project" value="InterPro"/>
</dbReference>
<dbReference type="FunFam" id="3.40.50.11380:FF:000003">
    <property type="entry name" value="probable UDP-N-acetylglucosamine--peptide N-acetylglucosaminyltransferase SEC"/>
    <property type="match status" value="1"/>
</dbReference>
<sequence length="776" mass="83827">MSSIDIARLINSMRVHVLFNLNGYTKGARNEIFAFQPSPVQVSYMGFCGTMGASFIQYLVTDPIVSPLALESLYTEKLVHMPHSYFVNDHKQSSLEVLDPSTWPSRAQYGIPEDKIVLCNFNQLYKIDPLILDVWCRILHKLPETVLWLLRFPHAGEAGIRREARARGIADDRIIFTDVANKSEHIRRGVCADLFLDSYQCNAHTTGCDILWSGTPIVTTPQEKMSCRVAASLVNALGCKELITDSLEEYEAWVMMNVSNSSRQLINGRWCTVGALAKLRAEIEQKRMTEPLFDTERWVRNLERGIEMMWSIHESGSPPQHIKIEDVYDGQCSPEPWVPESSLALLKSSAGTEPELDKEVIRSFGRDGLDQQAACTNFAATSSLMMMQPNLASQILNLQGGRLAGNSLDALSSLQDKSSQGGRGDVRTLWGNDIQNENPNFCHPIPLSPIIGNLHQPSTSDKYKSSDFGAFGEASAVEGRTGGRPQSTSFSSSSCSGLPQSGTLLSNFLPSPLVTPKLQTSMRSGIVGQFGSHGTSVPVLDPSVPLLLGSKPSAFPAASLASQMAGRINMPLSQDVGRSVAEMPQLLKQGEAQPSRLGIRPAMGTEGSAFFPAEECSSKAPDLSAQDVLINEGLQKLVLPTTVPGILQHGAIINLSAVHPNPSSLPNLCLPGVRATSISMPLNPQAMTSGVAVFPGGVGKSILARNVQRSNVMALGLKQNPSLSVAPTAFLPPPAAPAAGRVVCNPSLWNGTCNGAWGQTNPWNLPWATLSAIPQT</sequence>
<evidence type="ECO:0000256" key="4">
    <source>
        <dbReference type="ARBA" id="ARBA00022803"/>
    </source>
</evidence>
<feature type="region of interest" description="Disordered" evidence="5">
    <location>
        <begin position="477"/>
        <end position="496"/>
    </location>
</feature>
<dbReference type="Pfam" id="PF13844">
    <property type="entry name" value="Glyco_transf_41"/>
    <property type="match status" value="2"/>
</dbReference>
<dbReference type="EMBL" id="HBKN01033385">
    <property type="protein sequence ID" value="CAE2318909.1"/>
    <property type="molecule type" value="Transcribed_RNA"/>
</dbReference>